<proteinExistence type="predicted"/>
<evidence type="ECO:0000313" key="1">
    <source>
        <dbReference type="Proteomes" id="UP000095287"/>
    </source>
</evidence>
<protein>
    <submittedName>
        <fullName evidence="2">AsnC_trans_reg domain-containing protein</fullName>
    </submittedName>
</protein>
<dbReference type="WBParaSite" id="L893_g10308.t1">
    <property type="protein sequence ID" value="L893_g10308.t1"/>
    <property type="gene ID" value="L893_g10308"/>
</dbReference>
<accession>A0A1I7XWJ1</accession>
<reference evidence="2" key="1">
    <citation type="submission" date="2016-11" db="UniProtKB">
        <authorList>
            <consortium name="WormBaseParasite"/>
        </authorList>
    </citation>
    <scope>IDENTIFICATION</scope>
</reference>
<keyword evidence="1" id="KW-1185">Reference proteome</keyword>
<name>A0A1I7XWJ1_9BILA</name>
<sequence length="187" mass="21224">MVRVPYVFCDHVATNVLDVHFVESLSGLWGAAASEVVRREGDCEDVTFGYKVTIYYRNRKLDEIDSTVPVSLDRLISEHLPAIRPYIAFLSLFYFNVGKCPHVQAVNALLNCFTTTFHFDYLNMDHYGVESEKLVAKHVSVGGLFYIVLQGAWPREIVDAVLDTVPRMKLDHLEITTPVVQFDKALL</sequence>
<organism evidence="1 2">
    <name type="scientific">Steinernema glaseri</name>
    <dbReference type="NCBI Taxonomy" id="37863"/>
    <lineage>
        <taxon>Eukaryota</taxon>
        <taxon>Metazoa</taxon>
        <taxon>Ecdysozoa</taxon>
        <taxon>Nematoda</taxon>
        <taxon>Chromadorea</taxon>
        <taxon>Rhabditida</taxon>
        <taxon>Tylenchina</taxon>
        <taxon>Panagrolaimomorpha</taxon>
        <taxon>Strongyloidoidea</taxon>
        <taxon>Steinernematidae</taxon>
        <taxon>Steinernema</taxon>
    </lineage>
</organism>
<evidence type="ECO:0000313" key="2">
    <source>
        <dbReference type="WBParaSite" id="L893_g10308.t1"/>
    </source>
</evidence>
<dbReference type="Proteomes" id="UP000095287">
    <property type="component" value="Unplaced"/>
</dbReference>
<dbReference type="AlphaFoldDB" id="A0A1I7XWJ1"/>